<dbReference type="Proteomes" id="UP001515500">
    <property type="component" value="Chromosome 2"/>
</dbReference>
<gene>
    <name evidence="11" type="primary">LOC120272208</name>
</gene>
<evidence type="ECO:0000256" key="7">
    <source>
        <dbReference type="ARBA" id="ARBA00023034"/>
    </source>
</evidence>
<evidence type="ECO:0000256" key="5">
    <source>
        <dbReference type="ARBA" id="ARBA00022927"/>
    </source>
</evidence>
<evidence type="ECO:0000256" key="8">
    <source>
        <dbReference type="ARBA" id="ARBA00023136"/>
    </source>
</evidence>
<accession>A0AB40C6Y3</accession>
<dbReference type="GeneID" id="120272208"/>
<keyword evidence="4" id="KW-0812">Transmembrane</keyword>
<dbReference type="GO" id="GO:0048219">
    <property type="term" value="P:inter-Golgi cisterna vesicle-mediated transport"/>
    <property type="evidence" value="ECO:0007669"/>
    <property type="project" value="TreeGrafter"/>
</dbReference>
<keyword evidence="10" id="KW-1185">Reference proteome</keyword>
<dbReference type="GO" id="GO:0031201">
    <property type="term" value="C:SNARE complex"/>
    <property type="evidence" value="ECO:0007669"/>
    <property type="project" value="TreeGrafter"/>
</dbReference>
<protein>
    <submittedName>
        <fullName evidence="11">Pheromone-processing carboxypeptidase KEX1-like</fullName>
    </submittedName>
</protein>
<keyword evidence="7" id="KW-0333">Golgi apparatus</keyword>
<evidence type="ECO:0000256" key="4">
    <source>
        <dbReference type="ARBA" id="ARBA00022692"/>
    </source>
</evidence>
<feature type="region of interest" description="Disordered" evidence="9">
    <location>
        <begin position="117"/>
        <end position="183"/>
    </location>
</feature>
<organism evidence="10 11">
    <name type="scientific">Dioscorea cayennensis subsp. rotundata</name>
    <name type="common">White Guinea yam</name>
    <name type="synonym">Dioscorea rotundata</name>
    <dbReference type="NCBI Taxonomy" id="55577"/>
    <lineage>
        <taxon>Eukaryota</taxon>
        <taxon>Viridiplantae</taxon>
        <taxon>Streptophyta</taxon>
        <taxon>Embryophyta</taxon>
        <taxon>Tracheophyta</taxon>
        <taxon>Spermatophyta</taxon>
        <taxon>Magnoliopsida</taxon>
        <taxon>Liliopsida</taxon>
        <taxon>Dioscoreales</taxon>
        <taxon>Dioscoreaceae</taxon>
        <taxon>Dioscorea</taxon>
    </lineage>
</organism>
<evidence type="ECO:0000256" key="3">
    <source>
        <dbReference type="ARBA" id="ARBA00022448"/>
    </source>
</evidence>
<name>A0AB40C6Y3_DIOCR</name>
<dbReference type="GO" id="GO:0005801">
    <property type="term" value="C:cis-Golgi network"/>
    <property type="evidence" value="ECO:0007669"/>
    <property type="project" value="InterPro"/>
</dbReference>
<feature type="compositionally biased region" description="Acidic residues" evidence="9">
    <location>
        <begin position="145"/>
        <end position="169"/>
    </location>
</feature>
<dbReference type="GO" id="GO:0006906">
    <property type="term" value="P:vesicle fusion"/>
    <property type="evidence" value="ECO:0007669"/>
    <property type="project" value="TreeGrafter"/>
</dbReference>
<dbReference type="AlphaFoldDB" id="A0AB40C6Y3"/>
<reference evidence="11" key="1">
    <citation type="submission" date="2025-08" db="UniProtKB">
        <authorList>
            <consortium name="RefSeq"/>
        </authorList>
    </citation>
    <scope>IDENTIFICATION</scope>
</reference>
<comment type="subcellular location">
    <subcellularLocation>
        <location evidence="1">Golgi apparatus membrane</location>
        <topology evidence="1">Single-pass type IV membrane protein</topology>
    </subcellularLocation>
</comment>
<evidence type="ECO:0000256" key="6">
    <source>
        <dbReference type="ARBA" id="ARBA00022989"/>
    </source>
</evidence>
<dbReference type="RefSeq" id="XP_039134908.1">
    <property type="nucleotide sequence ID" value="XM_039278974.1"/>
</dbReference>
<dbReference type="InterPro" id="IPR023601">
    <property type="entry name" value="Golgi_SNAP_su1"/>
</dbReference>
<dbReference type="GO" id="GO:0006888">
    <property type="term" value="P:endoplasmic reticulum to Golgi vesicle-mediated transport"/>
    <property type="evidence" value="ECO:0007669"/>
    <property type="project" value="InterPro"/>
</dbReference>
<comment type="similarity">
    <text evidence="2">Belongs to the GOSR1 family.</text>
</comment>
<evidence type="ECO:0000256" key="2">
    <source>
        <dbReference type="ARBA" id="ARBA00008473"/>
    </source>
</evidence>
<sequence length="183" mass="21174">MDFGDWDNLRREAYRLERDLDVRLSSYAKLGMGYANARAQVSKSHWKSMEMEIENLLERLLDVNEVMIQFNLIAKRTKHANKYTFHRKEEHDYQKRSWIASSKDAKPADDALPYDYEYAATNDGPNANHDDDDAINDDTDAKHDDDDDVNDDADDDATNDDPGDNDNDSDYAWNLNKNGKCAW</sequence>
<evidence type="ECO:0000313" key="10">
    <source>
        <dbReference type="Proteomes" id="UP001515500"/>
    </source>
</evidence>
<dbReference type="GO" id="GO:0000139">
    <property type="term" value="C:Golgi membrane"/>
    <property type="evidence" value="ECO:0007669"/>
    <property type="project" value="UniProtKB-SubCell"/>
</dbReference>
<dbReference type="GO" id="GO:0005484">
    <property type="term" value="F:SNAP receptor activity"/>
    <property type="evidence" value="ECO:0007669"/>
    <property type="project" value="TreeGrafter"/>
</dbReference>
<dbReference type="PANTHER" id="PTHR21094:SF3">
    <property type="entry name" value="GOLGI SNAP RECEPTOR COMPLEX MEMBER 1"/>
    <property type="match status" value="1"/>
</dbReference>
<evidence type="ECO:0000256" key="9">
    <source>
        <dbReference type="SAM" id="MobiDB-lite"/>
    </source>
</evidence>
<keyword evidence="6" id="KW-1133">Transmembrane helix</keyword>
<dbReference type="GO" id="GO:0005797">
    <property type="term" value="C:Golgi medial cisterna"/>
    <property type="evidence" value="ECO:0007669"/>
    <property type="project" value="TreeGrafter"/>
</dbReference>
<proteinExistence type="inferred from homology"/>
<dbReference type="PANTHER" id="PTHR21094">
    <property type="entry name" value="GOS-28 SNARE- RELATED"/>
    <property type="match status" value="1"/>
</dbReference>
<evidence type="ECO:0000256" key="1">
    <source>
        <dbReference type="ARBA" id="ARBA00004409"/>
    </source>
</evidence>
<keyword evidence="3" id="KW-0813">Transport</keyword>
<keyword evidence="5" id="KW-0653">Protein transport</keyword>
<evidence type="ECO:0000313" key="11">
    <source>
        <dbReference type="RefSeq" id="XP_039134908.1"/>
    </source>
</evidence>
<dbReference type="GO" id="GO:0015031">
    <property type="term" value="P:protein transport"/>
    <property type="evidence" value="ECO:0007669"/>
    <property type="project" value="UniProtKB-KW"/>
</dbReference>
<keyword evidence="8" id="KW-0472">Membrane</keyword>